<dbReference type="Proteomes" id="UP001176471">
    <property type="component" value="Unassembled WGS sequence"/>
</dbReference>
<dbReference type="Gene3D" id="2.160.20.10">
    <property type="entry name" value="Single-stranded right-handed beta-helix, Pectin lyase-like"/>
    <property type="match status" value="1"/>
</dbReference>
<dbReference type="InterPro" id="IPR012334">
    <property type="entry name" value="Pectin_lyas_fold"/>
</dbReference>
<organism evidence="1 2">
    <name type="scientific">Sphingobium cyanobacteriorum</name>
    <dbReference type="NCBI Taxonomy" id="3063954"/>
    <lineage>
        <taxon>Bacteria</taxon>
        <taxon>Pseudomonadati</taxon>
        <taxon>Pseudomonadota</taxon>
        <taxon>Alphaproteobacteria</taxon>
        <taxon>Sphingomonadales</taxon>
        <taxon>Sphingomonadaceae</taxon>
        <taxon>Sphingobium</taxon>
    </lineage>
</organism>
<name>A0ABT8ZJT3_9SPHN</name>
<dbReference type="InterPro" id="IPR011050">
    <property type="entry name" value="Pectin_lyase_fold/virulence"/>
</dbReference>
<dbReference type="RefSeq" id="WP_304535263.1">
    <property type="nucleotide sequence ID" value="NZ_JAUQOM010000002.1"/>
</dbReference>
<protein>
    <submittedName>
        <fullName evidence="1">Glycosyl hydrolase family 28-related protein</fullName>
    </submittedName>
</protein>
<proteinExistence type="predicted"/>
<keyword evidence="1" id="KW-0378">Hydrolase</keyword>
<evidence type="ECO:0000313" key="1">
    <source>
        <dbReference type="EMBL" id="MDO7834785.1"/>
    </source>
</evidence>
<sequence>MAVTSFNGRTGAVVPVSGDYDADKVSYKIDVAAPGAANRNCGSKFRERVSVKDFGAVLDGSTNDSAAFQNAYNYCSQNKISEIDVPSGIAWIDGPILMSGNPVTFIGQSPSYESGIGEGSWIKITRSNFQPFTITGEPSRGSGFRHFGIYQEHPGPAANWAPTNYPQVFLCQSMLGEFFLEDIFCSPVNRLISSISSGRLNLRGIKGQFFNGLCYITLSKDCCRISDIHSYCYWTQDQNVLSYTQKNLDLIVLARVDTPFIDEVFSIFSRSVLCTVIDVPADGGPSKILVGRIEGDFSKYTIWNRAAGTTIRASSVGGQGEDVTQPGMPLTDAYVIRNEGVGASILISMAQGQRYSKGCILNTGANSRIEIASSRWEDFNMGGTGAQLVEETSGSSNVFFAIPPQLINNNGAGLGVASCVSLLRNATATIAANEARAYDGPAGSPVSLRAIGTDANVDLVLGGKGTGYVRFGAYASGATTVSGYISVKDAAGTVRKLAVLT</sequence>
<gene>
    <name evidence="1" type="ORF">Q4610_06970</name>
</gene>
<evidence type="ECO:0000313" key="2">
    <source>
        <dbReference type="Proteomes" id="UP001176471"/>
    </source>
</evidence>
<dbReference type="GO" id="GO:0016787">
    <property type="term" value="F:hydrolase activity"/>
    <property type="evidence" value="ECO:0007669"/>
    <property type="project" value="UniProtKB-KW"/>
</dbReference>
<keyword evidence="2" id="KW-1185">Reference proteome</keyword>
<reference evidence="1" key="1">
    <citation type="submission" date="2023-07" db="EMBL/GenBank/DDBJ databases">
        <title>Bacterial whole genome sequence for Sphingobium sp. HBC34.</title>
        <authorList>
            <person name="Le V."/>
            <person name="Ko S.-R."/>
            <person name="Ahn C.-Y."/>
            <person name="Oh H.-M."/>
        </authorList>
    </citation>
    <scope>NUCLEOTIDE SEQUENCE</scope>
    <source>
        <strain evidence="1">HBC34</strain>
    </source>
</reference>
<dbReference type="EMBL" id="JAUQOM010000002">
    <property type="protein sequence ID" value="MDO7834785.1"/>
    <property type="molecule type" value="Genomic_DNA"/>
</dbReference>
<dbReference type="SUPFAM" id="SSF51126">
    <property type="entry name" value="Pectin lyase-like"/>
    <property type="match status" value="1"/>
</dbReference>
<comment type="caution">
    <text evidence="1">The sequence shown here is derived from an EMBL/GenBank/DDBJ whole genome shotgun (WGS) entry which is preliminary data.</text>
</comment>
<accession>A0ABT8ZJT3</accession>